<proteinExistence type="predicted"/>
<feature type="compositionally biased region" description="Low complexity" evidence="1">
    <location>
        <begin position="2046"/>
        <end position="2055"/>
    </location>
</feature>
<feature type="compositionally biased region" description="Polar residues" evidence="1">
    <location>
        <begin position="2084"/>
        <end position="2093"/>
    </location>
</feature>
<organism evidence="3 4">
    <name type="scientific">Citrus clementina</name>
    <name type="common">Clementine</name>
    <name type="synonym">Citrus deliciosa x Citrus sinensis</name>
    <dbReference type="NCBI Taxonomy" id="85681"/>
    <lineage>
        <taxon>Eukaryota</taxon>
        <taxon>Viridiplantae</taxon>
        <taxon>Streptophyta</taxon>
        <taxon>Embryophyta</taxon>
        <taxon>Tracheophyta</taxon>
        <taxon>Spermatophyta</taxon>
        <taxon>Magnoliopsida</taxon>
        <taxon>eudicotyledons</taxon>
        <taxon>Gunneridae</taxon>
        <taxon>Pentapetalae</taxon>
        <taxon>rosids</taxon>
        <taxon>malvids</taxon>
        <taxon>Sapindales</taxon>
        <taxon>Rutaceae</taxon>
        <taxon>Aurantioideae</taxon>
        <taxon>Citrus</taxon>
    </lineage>
</organism>
<name>V4SQL9_CITCL</name>
<keyword evidence="4" id="KW-1185">Reference proteome</keyword>
<feature type="domain" description="Spatacsin C-terminal" evidence="2">
    <location>
        <begin position="2326"/>
        <end position="2617"/>
    </location>
</feature>
<evidence type="ECO:0000313" key="3">
    <source>
        <dbReference type="EMBL" id="ESR41190.1"/>
    </source>
</evidence>
<gene>
    <name evidence="3" type="ORF">CICLE_v10024679mg</name>
</gene>
<dbReference type="OMA" id="SEEYHMP"/>
<evidence type="ECO:0000259" key="2">
    <source>
        <dbReference type="Pfam" id="PF14649"/>
    </source>
</evidence>
<protein>
    <recommendedName>
        <fullName evidence="2">Spatacsin C-terminal domain-containing protein</fullName>
    </recommendedName>
</protein>
<dbReference type="EMBL" id="KI536925">
    <property type="protein sequence ID" value="ESR41190.1"/>
    <property type="molecule type" value="Genomic_DNA"/>
</dbReference>
<dbReference type="InterPro" id="IPR028107">
    <property type="entry name" value="Spatacsin_C_dom"/>
</dbReference>
<feature type="region of interest" description="Disordered" evidence="1">
    <location>
        <begin position="2046"/>
        <end position="2098"/>
    </location>
</feature>
<dbReference type="PANTHER" id="PTHR13650">
    <property type="entry name" value="SPATACSIN"/>
    <property type="match status" value="1"/>
</dbReference>
<sequence>MGCSVGDEGIAILQLRKWCPSQFPFDLSEFREAFISPTKELLLLLSYHCEALLFPLIPGDSVDCNNVENCYDGSLQDPCSSSLSRSDSKDDAPCTSGSVVDFDNGFSHERNFSRSNSYSFVSDVNSLAWGVCGDTYNQHKDTSFRELLFVSGDQCVTVHAFRHPSDISSKARRAMQDNFGQGRWVEWGPSSTLVHSVEVEESSSLFCEAPGDADDEYITNGNRENSHDMHMEARDDESLRGVGSKRWLRSFFTKAETIKSDGGFWTRFPEESSFPESAKVVSFTIFDSNLSNLEIPANGNSVSLKEDRQENVLDLKKDVPTNSHLASSSLNFQSDVLPDLLGIDNNISFKCTRVFSRNSHDLLGFLLALVDPLSVSVRDGSERNRSKHAVLVSRLSSWGIQWVSAVKLEESLNGGSMIEWTDFCFTDELLVCLSSSGFIFFYAAMSGDYVAKLDIPSTYGLSLCSSLQEQEKLSTAADMQVKQEDEVCGTPTCHQHGHFDGRMFKKLIAASHTTLLAVVDEYSVIYVIGGGDDILEKYSTSTKLLAHSSQLGLGMLVGWGAGGSDIGHQRVHSCFSSSHNHGFNQIFHGKGRRKDIFLNGFSAASKTNDQTSCDSEAQLHLMRKIFLPTDRYAEDDCICFSSLGITRLAKKHHTKEQNGAKVVHFDLHMSSAVHDDSFLNPGLETFSLKGRKESSVVEAVGCTFQGCFYLVTEGGLSVVLPAISVSPNFLPIETIGYRQACINTGVGSQIKSNLEMEEFKQPWSPWKVEILDRVLLYEGPEEADRLCLENGWELKISRMRRLQMALEYMKFDEIKKIKQCVFIMVQEESEEALCLVDPNLPQDESQLSIVAADVGLLDTVNQREIPFTLSEAAASDVENLALMPHSSLSSKAVLELEDSGETSLPVPQGAALRRKVLPLENPKEMIARWKIDKLDLKTVVKDALLSGRLPLAVLQLHLNHSTEFSSEEEHHDTFTEVRDIGRAIAYDLFLKLVFGTVRRSLRMQIAEEMRKYGYLGSYEWKMLERMSLLQCGEVDGVVLGSWTNVNESSSNPVIDEENAHIGYWVAAAVWSNVWDQRTIDRIVLDQPFHMGVHVLWESQLEYHICHNDWEEVSKLLEFIPASVLSEGSLQIALDVLQPATVGCNSELPDFGNYICSIEDLDAVCLDVPKIKVFRFSANGICSTWLRMLMEQELAKKFVFLKEYWEGTGEIVSLLARSGFIMNRNKMSPEDDSIESFSDLNLSNIGRSTVDTLHALHKLLVHHCAEHNLPNLLDLYLDHHKLVQDNDLLCSLQEAAGNCHWARWLLFSRVKGHEYDAAFSNARSTMSHSLVSGSNLSVPEIDDIIHTVDDIAEGGGEMAALATLMYAPAPIQNCLSSGSIRHSSSSAQCTLENLRPTLQRFPTLWRTLVAACFGEEPRCNFLGPKAKNDLSDYLNWRDSIFFSSGRDTSLSQILPCWFPKAVRRLIQLYVQGPLGWQSPSGLPTETLLQGDVDFFTFADGDAEVSAISWEATIQKHIEEELYDASLKETGIGLEHHLHRGRALAAFNQLLGVRIEKMKSEGRSSSSALGLANVQSDVQTLLAPIIKNEEFLLSSVMPLAISHFEDSVLVASCTFFLELCGLSASLLRVDVSALRRISSFYKSSENAESYKQLSPKSSAFYALPHEGDITKSLARALADEYLQEGSATKAKQKGSPSSVASARPSRALLLVLQHLEKASLPVLLDGKTCGSWLLTGNGDGTELRSQQKAASQHWDLVTVFCQMHQLPLSTKYLAVLAQDNDWVNDIASQIADNVAAAVKATNAIPADGRALTFHYNRQSPKRRRLIEPISADPLVVSSDVSISYPSSTVVIAQGSTGEEGKKKVNQCLNFQSDSVEGSASLSKMVAVLCEQHLFLPLLRAFEMFLPSCSFLPFIRALQAESLVAEWKEFLWDVPEERVALWSHCQTLFIRYSFPPLQVCSVYPLHLLREIETRVWLLAVESEAQVKSEGDFSLINSTRENSSNIIDQTANIITKMDNHINTMRKRIVEKHDLRENNQAHFKSQFLDVSSSTTAGGSSKTKRRAKGFVSSRRQLTDSVDRSTDSEDSSGPPNSRNDSLLPDESSMVEMSFPKWEERVEPAELERAVLSLLEVGQITAAKQLQHKLFPAHIPSEFILVDTALKLASISTPSSEVSISILDEGVLSVLQSCNIPLERQLINPLQVLESLVTSFPEGSGRGICKRIIAVVKAANVLGLQFSEAFNKQPVQLLQLLSLKAQESFEEAHLLVQTHSMPAASIAQILAESFLKGLLAAHRGGYMDSQKEEGPAPLLWRFSDFLKWAELCPSEPEIGHALMRLVITGQEMPHACEVELLILCHHFYKSSACLDGVDVLVALAATRVEAYVYEGDFPCLARLITGVGNFHALNFILGILIENGQLDLLLQKYSAAADTNTGTAEAVRGFRMAVLTSLKHFNSNDLDAFAMVYNHFDMKHETAALLESRAEQSSRQWFYRVDKDQNEDLLESMRYFIEAAEVHSSIDAGNKTRRACAQASLVSLQIRMPDSKWLNLSETNARRALVEQSRFQEALIVAEAYGLNQPSEWALVLWNQMLNPERTEEFVAEFVAVLPLQPSMLGELAKFYRAEVAARGDQSQFSVWLTGGGLPAEWAKYLGRSFRCLLKRTRDLRLRLQLATVATGFNDVVNACSKALDRVPENAGPLVLRRGHGGAYLPLM</sequence>
<dbReference type="GO" id="GO:0005737">
    <property type="term" value="C:cytoplasm"/>
    <property type="evidence" value="ECO:0007669"/>
    <property type="project" value="TreeGrafter"/>
</dbReference>
<dbReference type="KEGG" id="cic:CICLE_v10024679mg"/>
<dbReference type="STRING" id="85681.V4SQL9"/>
<accession>V4SQL9</accession>
<feature type="compositionally biased region" description="Basic and acidic residues" evidence="1">
    <location>
        <begin position="2070"/>
        <end position="2080"/>
    </location>
</feature>
<dbReference type="InterPro" id="IPR028103">
    <property type="entry name" value="Spatacsin"/>
</dbReference>
<dbReference type="Pfam" id="PF14649">
    <property type="entry name" value="Spatacsin_C"/>
    <property type="match status" value="1"/>
</dbReference>
<dbReference type="FunCoup" id="V4SQL9">
    <property type="interactions" value="2878"/>
</dbReference>
<evidence type="ECO:0000313" key="4">
    <source>
        <dbReference type="Proteomes" id="UP000030687"/>
    </source>
</evidence>
<dbReference type="eggNOG" id="KOG1884">
    <property type="taxonomic scope" value="Eukaryota"/>
</dbReference>
<dbReference type="Gramene" id="ESR41190">
    <property type="protein sequence ID" value="ESR41190"/>
    <property type="gene ID" value="CICLE_v10024679mg"/>
</dbReference>
<reference evidence="3 4" key="1">
    <citation type="submission" date="2013-10" db="EMBL/GenBank/DDBJ databases">
        <authorList>
            <consortium name="International Citrus Genome Consortium"/>
            <person name="Jenkins J."/>
            <person name="Schmutz J."/>
            <person name="Prochnik S."/>
            <person name="Rokhsar D."/>
            <person name="Gmitter F."/>
            <person name="Ollitrault P."/>
            <person name="Machado M."/>
            <person name="Talon M."/>
            <person name="Wincker P."/>
            <person name="Jaillon O."/>
            <person name="Morgante M."/>
        </authorList>
    </citation>
    <scope>NUCLEOTIDE SEQUENCE</scope>
    <source>
        <strain evidence="4">cv. Clemenules</strain>
    </source>
</reference>
<evidence type="ECO:0000256" key="1">
    <source>
        <dbReference type="SAM" id="MobiDB-lite"/>
    </source>
</evidence>
<dbReference type="PANTHER" id="PTHR13650:SF0">
    <property type="entry name" value="SPATACSIN"/>
    <property type="match status" value="1"/>
</dbReference>
<dbReference type="Proteomes" id="UP000030687">
    <property type="component" value="Unassembled WGS sequence"/>
</dbReference>
<dbReference type="InParanoid" id="V4SQL9"/>